<name>A0A1E1MQI7_RHYSE</name>
<evidence type="ECO:0000313" key="1">
    <source>
        <dbReference type="EMBL" id="CZT51350.1"/>
    </source>
</evidence>
<keyword evidence="2" id="KW-1185">Reference proteome</keyword>
<gene>
    <name evidence="1" type="ORF">RSE6_12481</name>
</gene>
<organism evidence="1 2">
    <name type="scientific">Rhynchosporium secalis</name>
    <name type="common">Barley scald fungus</name>
    <dbReference type="NCBI Taxonomy" id="38038"/>
    <lineage>
        <taxon>Eukaryota</taxon>
        <taxon>Fungi</taxon>
        <taxon>Dikarya</taxon>
        <taxon>Ascomycota</taxon>
        <taxon>Pezizomycotina</taxon>
        <taxon>Leotiomycetes</taxon>
        <taxon>Helotiales</taxon>
        <taxon>Ploettnerulaceae</taxon>
        <taxon>Rhynchosporium</taxon>
    </lineage>
</organism>
<evidence type="ECO:0000313" key="2">
    <source>
        <dbReference type="Proteomes" id="UP000177625"/>
    </source>
</evidence>
<dbReference type="AlphaFoldDB" id="A0A1E1MQI7"/>
<proteinExistence type="predicted"/>
<protein>
    <submittedName>
        <fullName evidence="1">Uncharacterized protein</fullName>
    </submittedName>
</protein>
<sequence>MQGKDKTSLIDPLYGTRWGYVYLECTFENRPNVNSFKYYVKVDRLASIPKFRVELGREIPIPENYPLYDANSGPSLDRHWTIPCYSNNPATTSKGTLSVLYPPFGISSAHALIVGRSHDPKAPSGYMPWYASKHGSKADQF</sequence>
<dbReference type="EMBL" id="FJVC01000484">
    <property type="protein sequence ID" value="CZT51350.1"/>
    <property type="molecule type" value="Genomic_DNA"/>
</dbReference>
<dbReference type="Proteomes" id="UP000177625">
    <property type="component" value="Unassembled WGS sequence"/>
</dbReference>
<reference evidence="2" key="1">
    <citation type="submission" date="2016-03" db="EMBL/GenBank/DDBJ databases">
        <authorList>
            <person name="Guldener U."/>
        </authorList>
    </citation>
    <scope>NUCLEOTIDE SEQUENCE [LARGE SCALE GENOMIC DNA]</scope>
</reference>
<accession>A0A1E1MQI7</accession>